<evidence type="ECO:0000313" key="1">
    <source>
        <dbReference type="EMBL" id="KAG8004718.1"/>
    </source>
</evidence>
<gene>
    <name evidence="1" type="ORF">GBF38_009117</name>
</gene>
<protein>
    <submittedName>
        <fullName evidence="1">Uncharacterized protein</fullName>
    </submittedName>
</protein>
<comment type="caution">
    <text evidence="1">The sequence shown here is derived from an EMBL/GenBank/DDBJ whole genome shotgun (WGS) entry which is preliminary data.</text>
</comment>
<keyword evidence="2" id="KW-1185">Reference proteome</keyword>
<organism evidence="1 2">
    <name type="scientific">Nibea albiflora</name>
    <name type="common">Yellow drum</name>
    <name type="synonym">Corvina albiflora</name>
    <dbReference type="NCBI Taxonomy" id="240163"/>
    <lineage>
        <taxon>Eukaryota</taxon>
        <taxon>Metazoa</taxon>
        <taxon>Chordata</taxon>
        <taxon>Craniata</taxon>
        <taxon>Vertebrata</taxon>
        <taxon>Euteleostomi</taxon>
        <taxon>Actinopterygii</taxon>
        <taxon>Neopterygii</taxon>
        <taxon>Teleostei</taxon>
        <taxon>Neoteleostei</taxon>
        <taxon>Acanthomorphata</taxon>
        <taxon>Eupercaria</taxon>
        <taxon>Sciaenidae</taxon>
        <taxon>Nibea</taxon>
    </lineage>
</organism>
<reference evidence="1" key="1">
    <citation type="submission" date="2020-04" db="EMBL/GenBank/DDBJ databases">
        <title>A chromosome-scale assembly and high-density genetic map of the yellow drum (Nibea albiflora) genome.</title>
        <authorList>
            <person name="Xu D."/>
            <person name="Zhang W."/>
            <person name="Chen R."/>
            <person name="Tan P."/>
            <person name="Wang L."/>
            <person name="Song H."/>
            <person name="Tian L."/>
            <person name="Zhu Q."/>
            <person name="Wang B."/>
        </authorList>
    </citation>
    <scope>NUCLEOTIDE SEQUENCE</scope>
    <source>
        <strain evidence="1">ZJHYS-2018</strain>
    </source>
</reference>
<evidence type="ECO:0000313" key="2">
    <source>
        <dbReference type="Proteomes" id="UP000805704"/>
    </source>
</evidence>
<feature type="non-terminal residue" evidence="1">
    <location>
        <position position="1"/>
    </location>
</feature>
<accession>A0ACB7ER98</accession>
<dbReference type="EMBL" id="CM024812">
    <property type="protein sequence ID" value="KAG8004718.1"/>
    <property type="molecule type" value="Genomic_DNA"/>
</dbReference>
<dbReference type="Proteomes" id="UP000805704">
    <property type="component" value="Chromosome 24"/>
</dbReference>
<sequence>ASSANALFGLITSAIMSTETAEPGYIAVGSGSVLLRPVPAKPPHAGGLCAEPR</sequence>
<name>A0ACB7ER98_NIBAL</name>
<proteinExistence type="predicted"/>